<dbReference type="EMBL" id="CP095045">
    <property type="protein sequence ID" value="UOQ55985.1"/>
    <property type="molecule type" value="Genomic_DNA"/>
</dbReference>
<dbReference type="InterPro" id="IPR001559">
    <property type="entry name" value="Phosphotriesterase"/>
</dbReference>
<protein>
    <submittedName>
        <fullName evidence="2">Uncharacterized protein</fullName>
    </submittedName>
</protein>
<accession>A0ABY4FHX4</accession>
<keyword evidence="3" id="KW-1185">Reference proteome</keyword>
<evidence type="ECO:0000256" key="1">
    <source>
        <dbReference type="PROSITE-ProRule" id="PRU00679"/>
    </source>
</evidence>
<proteinExistence type="inferred from homology"/>
<dbReference type="PROSITE" id="PS51347">
    <property type="entry name" value="PHOSPHOTRIESTERASE_2"/>
    <property type="match status" value="1"/>
</dbReference>
<evidence type="ECO:0000313" key="2">
    <source>
        <dbReference type="EMBL" id="UOQ55985.1"/>
    </source>
</evidence>
<dbReference type="SUPFAM" id="SSF51556">
    <property type="entry name" value="Metallo-dependent hydrolases"/>
    <property type="match status" value="1"/>
</dbReference>
<sequence>MPTITSVTGAVPVSGIDLVLAAETLLRTPAERRGNAGLAASSADFARAPVAQPLLGRLLMGEANLDDRTLDAADAAGALRALAAEAGPGRAAVIALPEPGGAADPAVLARLSRDTGAMIVRGAIGSHAPADAVAEGTVLADRLRAELEPDAAPAGLVGPFPLRDRDDRLRAAAGVAAEAGAPLVLAVDAGTPEPAALPVLRRALGIAESAGLPRDRVILTGTAAAIAARRSCGGPGVGVDDGRLDALLDSGATLCFDDLGRIPTVRTVVSDHDVAVAVLRAAAAGAGERILLSSGIRAKHRLTAFGGNGLEFVPQQFLPYLAVLGADTALLRAVGGGNALRILAREEPAAARAAAVPSGTGDPRC</sequence>
<gene>
    <name evidence="2" type="ORF">MUN78_09735</name>
</gene>
<comment type="caution">
    <text evidence="1">Lacks conserved residue(s) required for the propagation of feature annotation.</text>
</comment>
<name>A0ABY4FHX4_9MICO</name>
<dbReference type="Gene3D" id="3.20.20.140">
    <property type="entry name" value="Metal-dependent hydrolases"/>
    <property type="match status" value="1"/>
</dbReference>
<dbReference type="InterPro" id="IPR032466">
    <property type="entry name" value="Metal_Hydrolase"/>
</dbReference>
<dbReference type="Proteomes" id="UP000831786">
    <property type="component" value="Chromosome"/>
</dbReference>
<dbReference type="RefSeq" id="WP_244726101.1">
    <property type="nucleotide sequence ID" value="NZ_CP095045.1"/>
</dbReference>
<reference evidence="2 3" key="1">
    <citation type="submission" date="2022-04" db="EMBL/GenBank/DDBJ databases">
        <title>Leucobacter sp. isolated from rhizosphere of garlic.</title>
        <authorList>
            <person name="Won M."/>
            <person name="Lee C.-M."/>
            <person name="Woen H.-Y."/>
            <person name="Kwon S.-W."/>
        </authorList>
    </citation>
    <scope>NUCLEOTIDE SEQUENCE [LARGE SCALE GENOMIC DNA]</scope>
    <source>
        <strain evidence="2 3">H21R-40</strain>
    </source>
</reference>
<organism evidence="2 3">
    <name type="scientific">Leucobacter allii</name>
    <dbReference type="NCBI Taxonomy" id="2932247"/>
    <lineage>
        <taxon>Bacteria</taxon>
        <taxon>Bacillati</taxon>
        <taxon>Actinomycetota</taxon>
        <taxon>Actinomycetes</taxon>
        <taxon>Micrococcales</taxon>
        <taxon>Microbacteriaceae</taxon>
        <taxon>Leucobacter</taxon>
    </lineage>
</organism>
<comment type="similarity">
    <text evidence="1">Belongs to the metallo-dependent hydrolases superfamily. Phosphotriesterase family.</text>
</comment>
<evidence type="ECO:0000313" key="3">
    <source>
        <dbReference type="Proteomes" id="UP000831786"/>
    </source>
</evidence>